<feature type="compositionally biased region" description="Low complexity" evidence="1">
    <location>
        <begin position="266"/>
        <end position="281"/>
    </location>
</feature>
<feature type="compositionally biased region" description="Polar residues" evidence="1">
    <location>
        <begin position="136"/>
        <end position="183"/>
    </location>
</feature>
<accession>A0A0H2RYW3</accession>
<proteinExistence type="predicted"/>
<organism evidence="2 3">
    <name type="scientific">Schizopora paradoxa</name>
    <dbReference type="NCBI Taxonomy" id="27342"/>
    <lineage>
        <taxon>Eukaryota</taxon>
        <taxon>Fungi</taxon>
        <taxon>Dikarya</taxon>
        <taxon>Basidiomycota</taxon>
        <taxon>Agaricomycotina</taxon>
        <taxon>Agaricomycetes</taxon>
        <taxon>Hymenochaetales</taxon>
        <taxon>Schizoporaceae</taxon>
        <taxon>Schizopora</taxon>
    </lineage>
</organism>
<evidence type="ECO:0000256" key="1">
    <source>
        <dbReference type="SAM" id="MobiDB-lite"/>
    </source>
</evidence>
<sequence>MALGIFARHHNTENQGQNPPQQQQPQPQPQPQPQRQPNFVPLNYVPPAGQVPQYGTQAYMGAQSSQPQALSYPTQTTAVTHNGQNLIQQSTVQPQAAQAHMQYQAPISNNAVQQPVTYQAAQAPVQYQAPVLSNASQAPVQPNGQLQGNSTQPQVYNSYPPQKNMGQIQSQPSMSLPSQTEQMASFRGQPAPTQMNQGQAPKGTFPQQGLTQGPQQQQQQAVPDQMVSHTSNSGSQVGYNAQGPFVAMNQALQPFPQHSLPLVQPQIQGAQAAQAQQGAWQTHSPETQYSPTNRTQGNEAQNQATYSNTENPQVANPNPVQMAQPVQIQPQAQQIAAQSAGHTFSPAPMMSNISYPPQPSRSLPQGAQGPSAQSYKGYTSSVNPTPLSQFAAYQTQNYS</sequence>
<evidence type="ECO:0000313" key="3">
    <source>
        <dbReference type="Proteomes" id="UP000053477"/>
    </source>
</evidence>
<evidence type="ECO:0000313" key="2">
    <source>
        <dbReference type="EMBL" id="KLO09936.1"/>
    </source>
</evidence>
<feature type="region of interest" description="Disordered" evidence="1">
    <location>
        <begin position="136"/>
        <end position="241"/>
    </location>
</feature>
<feature type="region of interest" description="Disordered" evidence="1">
    <location>
        <begin position="326"/>
        <end position="385"/>
    </location>
</feature>
<name>A0A0H2RYW3_9AGAM</name>
<reference evidence="2 3" key="1">
    <citation type="submission" date="2015-04" db="EMBL/GenBank/DDBJ databases">
        <title>Complete genome sequence of Schizopora paradoxa KUC8140, a cosmopolitan wood degrader in East Asia.</title>
        <authorList>
            <consortium name="DOE Joint Genome Institute"/>
            <person name="Min B."/>
            <person name="Park H."/>
            <person name="Jang Y."/>
            <person name="Kim J.-J."/>
            <person name="Kim K.H."/>
            <person name="Pangilinan J."/>
            <person name="Lipzen A."/>
            <person name="Riley R."/>
            <person name="Grigoriev I.V."/>
            <person name="Spatafora J.W."/>
            <person name="Choi I.-G."/>
        </authorList>
    </citation>
    <scope>NUCLEOTIDE SEQUENCE [LARGE SCALE GENOMIC DNA]</scope>
    <source>
        <strain evidence="2 3">KUC8140</strain>
    </source>
</reference>
<protein>
    <submittedName>
        <fullName evidence="2">Uncharacterized protein</fullName>
    </submittedName>
</protein>
<feature type="compositionally biased region" description="Low complexity" evidence="1">
    <location>
        <begin position="14"/>
        <end position="25"/>
    </location>
</feature>
<dbReference type="EMBL" id="KQ086041">
    <property type="protein sequence ID" value="KLO09936.1"/>
    <property type="molecule type" value="Genomic_DNA"/>
</dbReference>
<feature type="region of interest" description="Disordered" evidence="1">
    <location>
        <begin position="266"/>
        <end position="303"/>
    </location>
</feature>
<gene>
    <name evidence="2" type="ORF">SCHPADRAFT_943275</name>
</gene>
<dbReference type="Proteomes" id="UP000053477">
    <property type="component" value="Unassembled WGS sequence"/>
</dbReference>
<feature type="compositionally biased region" description="Low complexity" evidence="1">
    <location>
        <begin position="206"/>
        <end position="220"/>
    </location>
</feature>
<feature type="compositionally biased region" description="Polar residues" evidence="1">
    <location>
        <begin position="227"/>
        <end position="239"/>
    </location>
</feature>
<dbReference type="InParanoid" id="A0A0H2RYW3"/>
<dbReference type="AlphaFoldDB" id="A0A0H2RYW3"/>
<feature type="compositionally biased region" description="Low complexity" evidence="1">
    <location>
        <begin position="326"/>
        <end position="338"/>
    </location>
</feature>
<feature type="compositionally biased region" description="Polar residues" evidence="1">
    <location>
        <begin position="351"/>
        <end position="385"/>
    </location>
</feature>
<feature type="region of interest" description="Disordered" evidence="1">
    <location>
        <begin position="1"/>
        <end position="51"/>
    </location>
</feature>
<keyword evidence="3" id="KW-1185">Reference proteome</keyword>
<feature type="compositionally biased region" description="Polar residues" evidence="1">
    <location>
        <begin position="282"/>
        <end position="303"/>
    </location>
</feature>